<accession>A0A366HRW0</accession>
<sequence>MTTSERKQMLKRNTILWLVAMVAPGIFHIALGSTRFPWPIIIPLLLLGCLLSSNNMLSKAMGSPSDTPAGTNQP</sequence>
<evidence type="ECO:0000313" key="3">
    <source>
        <dbReference type="Proteomes" id="UP000253426"/>
    </source>
</evidence>
<comment type="caution">
    <text evidence="2">The sequence shown here is derived from an EMBL/GenBank/DDBJ whole genome shotgun (WGS) entry which is preliminary data.</text>
</comment>
<feature type="transmembrane region" description="Helical" evidence="1">
    <location>
        <begin position="12"/>
        <end position="30"/>
    </location>
</feature>
<evidence type="ECO:0000313" key="2">
    <source>
        <dbReference type="EMBL" id="RBP46421.1"/>
    </source>
</evidence>
<dbReference type="Proteomes" id="UP000253426">
    <property type="component" value="Unassembled WGS sequence"/>
</dbReference>
<keyword evidence="1" id="KW-1133">Transmembrane helix</keyword>
<dbReference type="AlphaFoldDB" id="A0A366HRW0"/>
<feature type="transmembrane region" description="Helical" evidence="1">
    <location>
        <begin position="36"/>
        <end position="53"/>
    </location>
</feature>
<proteinExistence type="predicted"/>
<dbReference type="RefSeq" id="WP_147263302.1">
    <property type="nucleotide sequence ID" value="NZ_QNRR01000002.1"/>
</dbReference>
<dbReference type="EMBL" id="QNRR01000002">
    <property type="protein sequence ID" value="RBP46421.1"/>
    <property type="molecule type" value="Genomic_DNA"/>
</dbReference>
<keyword evidence="3" id="KW-1185">Reference proteome</keyword>
<reference evidence="2 3" key="1">
    <citation type="submission" date="2018-06" db="EMBL/GenBank/DDBJ databases">
        <title>Genomic Encyclopedia of Type Strains, Phase IV (KMG-IV): sequencing the most valuable type-strain genomes for metagenomic binning, comparative biology and taxonomic classification.</title>
        <authorList>
            <person name="Goeker M."/>
        </authorList>
    </citation>
    <scope>NUCLEOTIDE SEQUENCE [LARGE SCALE GENOMIC DNA]</scope>
    <source>
        <strain evidence="2 3">DSM 25532</strain>
    </source>
</reference>
<evidence type="ECO:0000256" key="1">
    <source>
        <dbReference type="SAM" id="Phobius"/>
    </source>
</evidence>
<name>A0A366HRW0_9BACT</name>
<organism evidence="2 3">
    <name type="scientific">Roseimicrobium gellanilyticum</name>
    <dbReference type="NCBI Taxonomy" id="748857"/>
    <lineage>
        <taxon>Bacteria</taxon>
        <taxon>Pseudomonadati</taxon>
        <taxon>Verrucomicrobiota</taxon>
        <taxon>Verrucomicrobiia</taxon>
        <taxon>Verrucomicrobiales</taxon>
        <taxon>Verrucomicrobiaceae</taxon>
        <taxon>Roseimicrobium</taxon>
    </lineage>
</organism>
<keyword evidence="1" id="KW-0812">Transmembrane</keyword>
<keyword evidence="1" id="KW-0472">Membrane</keyword>
<protein>
    <submittedName>
        <fullName evidence="2">Uncharacterized protein</fullName>
    </submittedName>
</protein>
<gene>
    <name evidence="2" type="ORF">DES53_102812</name>
</gene>